<keyword evidence="1" id="KW-0175">Coiled coil</keyword>
<dbReference type="InterPro" id="IPR029071">
    <property type="entry name" value="Ubiquitin-like_domsf"/>
</dbReference>
<proteinExistence type="predicted"/>
<feature type="region of interest" description="Disordered" evidence="2">
    <location>
        <begin position="462"/>
        <end position="494"/>
    </location>
</feature>
<dbReference type="EMBL" id="LUCM01007818">
    <property type="protein sequence ID" value="KAA0189332.1"/>
    <property type="molecule type" value="Genomic_DNA"/>
</dbReference>
<evidence type="ECO:0000313" key="5">
    <source>
        <dbReference type="Proteomes" id="UP000728185"/>
    </source>
</evidence>
<organism evidence="4 5">
    <name type="scientific">Fasciolopsis buskii</name>
    <dbReference type="NCBI Taxonomy" id="27845"/>
    <lineage>
        <taxon>Eukaryota</taxon>
        <taxon>Metazoa</taxon>
        <taxon>Spiralia</taxon>
        <taxon>Lophotrochozoa</taxon>
        <taxon>Platyhelminthes</taxon>
        <taxon>Trematoda</taxon>
        <taxon>Digenea</taxon>
        <taxon>Plagiorchiida</taxon>
        <taxon>Echinostomata</taxon>
        <taxon>Echinostomatoidea</taxon>
        <taxon>Fasciolidae</taxon>
        <taxon>Fasciolopsis</taxon>
    </lineage>
</organism>
<gene>
    <name evidence="4" type="ORF">FBUS_00641</name>
</gene>
<dbReference type="InterPro" id="IPR018997">
    <property type="entry name" value="PUB_domain"/>
</dbReference>
<accession>A0A8E0RVP2</accession>
<dbReference type="AlphaFoldDB" id="A0A8E0RVP2"/>
<dbReference type="InterPro" id="IPR036339">
    <property type="entry name" value="PUB-like_dom_sf"/>
</dbReference>
<dbReference type="Gene3D" id="1.20.58.2190">
    <property type="match status" value="1"/>
</dbReference>
<dbReference type="SUPFAM" id="SSF143503">
    <property type="entry name" value="PUG domain-like"/>
    <property type="match status" value="1"/>
</dbReference>
<dbReference type="OrthoDB" id="49605at2759"/>
<protein>
    <submittedName>
        <fullName evidence="4">UBX domain-containing protein 6</fullName>
    </submittedName>
</protein>
<comment type="caution">
    <text evidence="4">The sequence shown here is derived from an EMBL/GenBank/DDBJ whole genome shotgun (WGS) entry which is preliminary data.</text>
</comment>
<reference evidence="4" key="1">
    <citation type="submission" date="2019-05" db="EMBL/GenBank/DDBJ databases">
        <title>Annotation for the trematode Fasciolopsis buski.</title>
        <authorList>
            <person name="Choi Y.-J."/>
        </authorList>
    </citation>
    <scope>NUCLEOTIDE SEQUENCE</scope>
    <source>
        <strain evidence="4">HT</strain>
        <tissue evidence="4">Whole worm</tissue>
    </source>
</reference>
<dbReference type="Pfam" id="PF09409">
    <property type="entry name" value="PUB"/>
    <property type="match status" value="1"/>
</dbReference>
<dbReference type="PANTHER" id="PTHR23153">
    <property type="entry name" value="UBX-RELATED"/>
    <property type="match status" value="1"/>
</dbReference>
<evidence type="ECO:0000256" key="1">
    <source>
        <dbReference type="SAM" id="Coils"/>
    </source>
</evidence>
<sequence>MSKLLEFFKSKNLERRFSRLGEGRKLGDRSERDEGSQIRPVEIQESMNVQIDRPAVYSSAASAAADAAMERINQQNKRPDRSMRNEIKRELELARKAEQEATALKNQFTTKVTTQEKPASLSRVLFWCPSLFGDSVVGTREEVDRAIDDYLESESSSDLPEAAALTVIRHLELTKPPTLPDVPISEQPTASEWREKRKQNFARILSNLIENPQNPTFRRLRVRNQLVSDLLSIKGANLFFKVCGFREQSLPARKTAEPDDQEPKSEPELEPFLVISEEDASNSVHLQRMLDLLNSAQPILAELHRDTKVYMISGSFSPMPSKEQLPDEYFCLSREEVKRVMEQYQRTIEESGMLLTKAMRERLRIQEVRLFRYVLIRVRLPGNLIIQGTFYASDTVLSVRTWISECLAIPSTEYQLWAPPGTVSATRSNAPPAARRELNTETATLAECGLAPCTLLSLSIPDSHSGASSPEPRSNSPPHKPLLRPDLLANLSQL</sequence>
<feature type="compositionally biased region" description="Polar residues" evidence="2">
    <location>
        <begin position="462"/>
        <end position="477"/>
    </location>
</feature>
<feature type="domain" description="PUB" evidence="3">
    <location>
        <begin position="201"/>
        <end position="285"/>
    </location>
</feature>
<evidence type="ECO:0000259" key="3">
    <source>
        <dbReference type="Pfam" id="PF09409"/>
    </source>
</evidence>
<dbReference type="GO" id="GO:0005737">
    <property type="term" value="C:cytoplasm"/>
    <property type="evidence" value="ECO:0007669"/>
    <property type="project" value="TreeGrafter"/>
</dbReference>
<feature type="coiled-coil region" evidence="1">
    <location>
        <begin position="80"/>
        <end position="107"/>
    </location>
</feature>
<name>A0A8E0RVP2_9TREM</name>
<keyword evidence="5" id="KW-1185">Reference proteome</keyword>
<dbReference type="Gene3D" id="3.10.20.90">
    <property type="entry name" value="Phosphatidylinositol 3-kinase Catalytic Subunit, Chain A, domain 1"/>
    <property type="match status" value="1"/>
</dbReference>
<evidence type="ECO:0000256" key="2">
    <source>
        <dbReference type="SAM" id="MobiDB-lite"/>
    </source>
</evidence>
<dbReference type="SUPFAM" id="SSF54236">
    <property type="entry name" value="Ubiquitin-like"/>
    <property type="match status" value="1"/>
</dbReference>
<dbReference type="PANTHER" id="PTHR23153:SF38">
    <property type="entry name" value="UBX DOMAIN-CONTAINING PROTEIN 6"/>
    <property type="match status" value="1"/>
</dbReference>
<evidence type="ECO:0000313" key="4">
    <source>
        <dbReference type="EMBL" id="KAA0189332.1"/>
    </source>
</evidence>
<dbReference type="Proteomes" id="UP000728185">
    <property type="component" value="Unassembled WGS sequence"/>
</dbReference>